<name>A0ABU1DHK0_9HYPH</name>
<accession>A0ABU1DHK0</accession>
<dbReference type="Pfam" id="PF12277">
    <property type="entry name" value="DUF3618"/>
    <property type="match status" value="1"/>
</dbReference>
<comment type="caution">
    <text evidence="2">The sequence shown here is derived from an EMBL/GenBank/DDBJ whole genome shotgun (WGS) entry which is preliminary data.</text>
</comment>
<reference evidence="2" key="1">
    <citation type="submission" date="2020-10" db="EMBL/GenBank/DDBJ databases">
        <authorList>
            <person name="Abbas A."/>
            <person name="Razzaq R."/>
            <person name="Waqas M."/>
            <person name="Abbas N."/>
            <person name="Nielsen T.K."/>
            <person name="Hansen L.H."/>
            <person name="Hussain S."/>
            <person name="Shahid M."/>
        </authorList>
    </citation>
    <scope>NUCLEOTIDE SEQUENCE</scope>
    <source>
        <strain evidence="2">S14</strain>
    </source>
</reference>
<feature type="region of interest" description="Disordered" evidence="1">
    <location>
        <begin position="229"/>
        <end position="283"/>
    </location>
</feature>
<dbReference type="InterPro" id="IPR022062">
    <property type="entry name" value="DUF3618"/>
</dbReference>
<feature type="compositionally biased region" description="Basic and acidic residues" evidence="1">
    <location>
        <begin position="10"/>
        <end position="21"/>
    </location>
</feature>
<protein>
    <submittedName>
        <fullName evidence="2">DUF3618 domain-containing protein</fullName>
    </submittedName>
</protein>
<dbReference type="EMBL" id="JADBEO010000026">
    <property type="protein sequence ID" value="MDR4307474.1"/>
    <property type="molecule type" value="Genomic_DNA"/>
</dbReference>
<feature type="compositionally biased region" description="Basic and acidic residues" evidence="1">
    <location>
        <begin position="229"/>
        <end position="240"/>
    </location>
</feature>
<feature type="compositionally biased region" description="Basic and acidic residues" evidence="1">
    <location>
        <begin position="253"/>
        <end position="276"/>
    </location>
</feature>
<dbReference type="Proteomes" id="UP001181622">
    <property type="component" value="Unassembled WGS sequence"/>
</dbReference>
<feature type="region of interest" description="Disordered" evidence="1">
    <location>
        <begin position="1"/>
        <end position="23"/>
    </location>
</feature>
<organism evidence="2 3">
    <name type="scientific">Chelatococcus sambhunathii</name>
    <dbReference type="NCBI Taxonomy" id="363953"/>
    <lineage>
        <taxon>Bacteria</taxon>
        <taxon>Pseudomonadati</taxon>
        <taxon>Pseudomonadota</taxon>
        <taxon>Alphaproteobacteria</taxon>
        <taxon>Hyphomicrobiales</taxon>
        <taxon>Chelatococcaceae</taxon>
        <taxon>Chelatococcus</taxon>
    </lineage>
</organism>
<gene>
    <name evidence="2" type="ORF">IHQ68_12685</name>
</gene>
<evidence type="ECO:0000313" key="2">
    <source>
        <dbReference type="EMBL" id="MDR4307474.1"/>
    </source>
</evidence>
<sequence length="283" mass="28521">MTNSTSKSTSELERDAERTRADLSQTLEEIRARLEPGRIVDRAFGYARENGGAEFVKTAAAQARDNPLPVLLIGAGLAWLMSGRKPAAGPSFEALRSAGVRRTHDAQDVASGAASAVAGAASSVAGAASSAASAVRDAFSAGKSGVGAAGDRVGSLASSAGDTLQTGGAQIGDAVSELQRLCAENPVAVGAIGLALGAAIGAALPGTQTENKLMGEEADRLKSALKDKAEEGLERGERAVEAGLQAANSSDAKSSDSKSSDTKPTDSKPADYKSPDPRPAGQM</sequence>
<dbReference type="RefSeq" id="WP_309392362.1">
    <property type="nucleotide sequence ID" value="NZ_JADBEO010000026.1"/>
</dbReference>
<keyword evidence="3" id="KW-1185">Reference proteome</keyword>
<proteinExistence type="predicted"/>
<evidence type="ECO:0000256" key="1">
    <source>
        <dbReference type="SAM" id="MobiDB-lite"/>
    </source>
</evidence>
<evidence type="ECO:0000313" key="3">
    <source>
        <dbReference type="Proteomes" id="UP001181622"/>
    </source>
</evidence>